<accession>A0A060SDU1</accession>
<dbReference type="Pfam" id="PF02992">
    <property type="entry name" value="Transposase_21"/>
    <property type="match status" value="1"/>
</dbReference>
<evidence type="ECO:0000256" key="1">
    <source>
        <dbReference type="SAM" id="MobiDB-lite"/>
    </source>
</evidence>
<evidence type="ECO:0000313" key="2">
    <source>
        <dbReference type="EMBL" id="CDO70568.1"/>
    </source>
</evidence>
<organism evidence="2 3">
    <name type="scientific">Pycnoporus cinnabarinus</name>
    <name type="common">Cinnabar-red polypore</name>
    <name type="synonym">Trametes cinnabarina</name>
    <dbReference type="NCBI Taxonomy" id="5643"/>
    <lineage>
        <taxon>Eukaryota</taxon>
        <taxon>Fungi</taxon>
        <taxon>Dikarya</taxon>
        <taxon>Basidiomycota</taxon>
        <taxon>Agaricomycotina</taxon>
        <taxon>Agaricomycetes</taxon>
        <taxon>Polyporales</taxon>
        <taxon>Polyporaceae</taxon>
        <taxon>Trametes</taxon>
    </lineage>
</organism>
<dbReference type="STRING" id="5643.A0A060SDU1"/>
<sequence>MHDSAEPELTTGSPTIAVSEDSESGSTSESASRPATPSGWSDAPTFSEDQENLIWHDRVQGEGDDDDVEYLVQEMINEQRSREAETIHNYEQSRLRPEDWDSISAFRLRFIANVSRAAYDKFREAFGDRIQLDSDWVLLHRIAELSRIQPIWYDCCINSCLAYLGDLTDAETCPECQEPRRTPTGRTRRFFCYIPFIPRLQALFQSPDLIYMMQYRARFDNMDDDIIRDVFSSDHYRRLRTTRVLVDGQELPHLHFSDARDIAFAICMDAYLLFQRKRAGPSATPILLQNYNLPPDLRIHLDHLFCLGIIGGPNQPKRLHTFLIPFEEECVQLAHGVSTYDALKRELFLLHAYCILCLGDIIAILKALNMRGVNAVVPCRTCLIRGLLIPGKTNYYVPLRHPLPVDPDELPVAWDPWNLPLRTHSGILKALEEMRSAQSFAYRDKLGRHYGLRCRRGDPFLGPVIGTRVQSTLDYACSCPWDWMHLFCENNIPNLVSLWMGRFKTLDDEGAGAYVIPDAVWAQIAQETSAAVQDIPSAFVSAIPDLINARDSFTAEIWAFWFIYIAPIVLRGRFADSKYYDHMCDLAAIMKTTLRFEITRAEVQDLRAQIIHWVESYEEYYYQYDAGR</sequence>
<keyword evidence="3" id="KW-1185">Reference proteome</keyword>
<protein>
    <submittedName>
        <fullName evidence="2">Uncharacterized protein</fullName>
    </submittedName>
</protein>
<evidence type="ECO:0000313" key="3">
    <source>
        <dbReference type="Proteomes" id="UP000029665"/>
    </source>
</evidence>
<dbReference type="EMBL" id="CCBP010000085">
    <property type="protein sequence ID" value="CDO70568.1"/>
    <property type="molecule type" value="Genomic_DNA"/>
</dbReference>
<dbReference type="HOGENOM" id="CLU_009141_1_0_1"/>
<proteinExistence type="predicted"/>
<comment type="caution">
    <text evidence="2">The sequence shown here is derived from an EMBL/GenBank/DDBJ whole genome shotgun (WGS) entry which is preliminary data.</text>
</comment>
<name>A0A060SDU1_PYCCI</name>
<gene>
    <name evidence="2" type="ORF">BN946_scf184579.g24</name>
</gene>
<reference evidence="2" key="1">
    <citation type="submission" date="2014-01" db="EMBL/GenBank/DDBJ databases">
        <title>The genome of the white-rot fungus Pycnoporus cinnabarinus: a basidiomycete model with a versatile arsenal for lignocellulosic biomass breakdown.</title>
        <authorList>
            <person name="Levasseur A."/>
            <person name="Lomascolo A."/>
            <person name="Ruiz-Duenas F.J."/>
            <person name="Uzan E."/>
            <person name="Piumi F."/>
            <person name="Kues U."/>
            <person name="Ram A.F.J."/>
            <person name="Murat C."/>
            <person name="Haon M."/>
            <person name="Benoit I."/>
            <person name="Arfi Y."/>
            <person name="Chevret D."/>
            <person name="Drula E."/>
            <person name="Kwon M.J."/>
            <person name="Gouret P."/>
            <person name="Lesage-Meessen L."/>
            <person name="Lombard V."/>
            <person name="Mariette J."/>
            <person name="Noirot C."/>
            <person name="Park J."/>
            <person name="Patyshakuliyeva A."/>
            <person name="Wieneger R.A.B."/>
            <person name="Wosten H.A.B."/>
            <person name="Martin F."/>
            <person name="Coutinho P.M."/>
            <person name="de Vries R."/>
            <person name="Martinez A.T."/>
            <person name="Klopp C."/>
            <person name="Pontarotti P."/>
            <person name="Henrissat B."/>
            <person name="Record E."/>
        </authorList>
    </citation>
    <scope>NUCLEOTIDE SEQUENCE [LARGE SCALE GENOMIC DNA]</scope>
    <source>
        <strain evidence="2">BRFM137</strain>
    </source>
</reference>
<feature type="region of interest" description="Disordered" evidence="1">
    <location>
        <begin position="1"/>
        <end position="47"/>
    </location>
</feature>
<dbReference type="AlphaFoldDB" id="A0A060SDU1"/>
<dbReference type="Proteomes" id="UP000029665">
    <property type="component" value="Unassembled WGS sequence"/>
</dbReference>
<dbReference type="OrthoDB" id="3257409at2759"/>
<dbReference type="OMA" id="IHITSEW"/>
<dbReference type="InterPro" id="IPR004242">
    <property type="entry name" value="Transposase_21"/>
</dbReference>